<evidence type="ECO:0000256" key="7">
    <source>
        <dbReference type="ARBA" id="ARBA00023033"/>
    </source>
</evidence>
<dbReference type="PANTHER" id="PTHR42747">
    <property type="entry name" value="NITRONATE MONOOXYGENASE-RELATED"/>
    <property type="match status" value="1"/>
</dbReference>
<name>A0A271KKW7_9HYPH</name>
<evidence type="ECO:0000256" key="1">
    <source>
        <dbReference type="ARBA" id="ARBA00001917"/>
    </source>
</evidence>
<evidence type="ECO:0000256" key="6">
    <source>
        <dbReference type="ARBA" id="ARBA00023002"/>
    </source>
</evidence>
<evidence type="ECO:0000313" key="11">
    <source>
        <dbReference type="Proteomes" id="UP000215931"/>
    </source>
</evidence>
<evidence type="ECO:0000256" key="9">
    <source>
        <dbReference type="ARBA" id="ARBA00049401"/>
    </source>
</evidence>
<dbReference type="Proteomes" id="UP000215931">
    <property type="component" value="Unassembled WGS sequence"/>
</dbReference>
<comment type="catalytic activity">
    <reaction evidence="9">
        <text>3 propionate 3-nitronate + 3 O2 + H2O = 3 3-oxopropanoate + 2 nitrate + nitrite + H2O2 + 3 H(+)</text>
        <dbReference type="Rhea" id="RHEA:57332"/>
        <dbReference type="ChEBI" id="CHEBI:15377"/>
        <dbReference type="ChEBI" id="CHEBI:15378"/>
        <dbReference type="ChEBI" id="CHEBI:15379"/>
        <dbReference type="ChEBI" id="CHEBI:16240"/>
        <dbReference type="ChEBI" id="CHEBI:16301"/>
        <dbReference type="ChEBI" id="CHEBI:17632"/>
        <dbReference type="ChEBI" id="CHEBI:33190"/>
        <dbReference type="ChEBI" id="CHEBI:136067"/>
    </reaction>
</comment>
<dbReference type="EMBL" id="NPKH01000014">
    <property type="protein sequence ID" value="PAP96350.1"/>
    <property type="molecule type" value="Genomic_DNA"/>
</dbReference>
<dbReference type="InterPro" id="IPR013785">
    <property type="entry name" value="Aldolase_TIM"/>
</dbReference>
<keyword evidence="11" id="KW-1185">Reference proteome</keyword>
<dbReference type="Gene3D" id="3.20.20.70">
    <property type="entry name" value="Aldolase class I"/>
    <property type="match status" value="1"/>
</dbReference>
<dbReference type="AlphaFoldDB" id="A0A271KKW7"/>
<evidence type="ECO:0000313" key="10">
    <source>
        <dbReference type="EMBL" id="PAP96350.1"/>
    </source>
</evidence>
<accession>A0A271KKW7</accession>
<dbReference type="SUPFAM" id="SSF51412">
    <property type="entry name" value="Inosine monophosphate dehydrogenase (IMPDH)"/>
    <property type="match status" value="1"/>
</dbReference>
<dbReference type="OrthoDB" id="9778912at2"/>
<proteinExistence type="inferred from homology"/>
<keyword evidence="5" id="KW-0288">FMN</keyword>
<evidence type="ECO:0000256" key="8">
    <source>
        <dbReference type="ARBA" id="ARBA00031155"/>
    </source>
</evidence>
<keyword evidence="4" id="KW-0285">Flavoprotein</keyword>
<sequence>MRNRLHGYYDEVGLGPVPQPCEPFPSFDEERLDIVLELRPKVVSFHFGLPDTKIVQQLKEAGCVLLCSATTVSEARQIEAAGVNAIIAQGYEAGGHRGTFTGDPAIDTVGTMALVPQIVDAVRVPVIAAGGIFDGRGIAASFALGASGVQIGTAFLACPEANVQPVYRAGLRAASDESTSVARCFTGRPARVVRNRFVLEMAGEEDAALEFPLQASLALPLSMAVDESRRADFLPIWAGQGVAKLREMTATALVEKLVAEAGP</sequence>
<comment type="caution">
    <text evidence="10">The sequence shown here is derived from an EMBL/GenBank/DDBJ whole genome shotgun (WGS) entry which is preliminary data.</text>
</comment>
<comment type="cofactor">
    <cofactor evidence="1">
        <name>FMN</name>
        <dbReference type="ChEBI" id="CHEBI:58210"/>
    </cofactor>
</comment>
<reference evidence="10 11" key="1">
    <citation type="submission" date="2017-08" db="EMBL/GenBank/DDBJ databases">
        <title>Mesorhizobium wenxinae sp. nov., a novel rhizobial species isolated from root nodules of chickpea (Cicer arietinum L.).</title>
        <authorList>
            <person name="Zhang J."/>
        </authorList>
    </citation>
    <scope>NUCLEOTIDE SEQUENCE [LARGE SCALE GENOMIC DNA]</scope>
    <source>
        <strain evidence="11">WYCCWR 10019</strain>
    </source>
</reference>
<dbReference type="Pfam" id="PF03060">
    <property type="entry name" value="NMO"/>
    <property type="match status" value="1"/>
</dbReference>
<dbReference type="PANTHER" id="PTHR42747:SF3">
    <property type="entry name" value="NITRONATE MONOOXYGENASE-RELATED"/>
    <property type="match status" value="1"/>
</dbReference>
<evidence type="ECO:0000256" key="4">
    <source>
        <dbReference type="ARBA" id="ARBA00022630"/>
    </source>
</evidence>
<keyword evidence="6" id="KW-0560">Oxidoreductase</keyword>
<gene>
    <name evidence="10" type="ORF">CIT31_06685</name>
</gene>
<protein>
    <recommendedName>
        <fullName evidence="8">Propionate 3-nitronate monooxygenase</fullName>
    </recommendedName>
</protein>
<dbReference type="InterPro" id="IPR004136">
    <property type="entry name" value="NMO"/>
</dbReference>
<dbReference type="GO" id="GO:0018580">
    <property type="term" value="F:nitronate monooxygenase activity"/>
    <property type="evidence" value="ECO:0007669"/>
    <property type="project" value="InterPro"/>
</dbReference>
<comment type="similarity">
    <text evidence="2">Belongs to the nitronate monooxygenase family. NMO class I subfamily.</text>
</comment>
<evidence type="ECO:0000256" key="3">
    <source>
        <dbReference type="ARBA" id="ARBA00022575"/>
    </source>
</evidence>
<organism evidence="10 11">
    <name type="scientific">Mesorhizobium wenxiniae</name>
    <dbReference type="NCBI Taxonomy" id="2014805"/>
    <lineage>
        <taxon>Bacteria</taxon>
        <taxon>Pseudomonadati</taxon>
        <taxon>Pseudomonadota</taxon>
        <taxon>Alphaproteobacteria</taxon>
        <taxon>Hyphomicrobiales</taxon>
        <taxon>Phyllobacteriaceae</taxon>
        <taxon>Mesorhizobium</taxon>
    </lineage>
</organism>
<keyword evidence="3" id="KW-0216">Detoxification</keyword>
<evidence type="ECO:0000256" key="5">
    <source>
        <dbReference type="ARBA" id="ARBA00022643"/>
    </source>
</evidence>
<dbReference type="CDD" id="cd04730">
    <property type="entry name" value="NPD_like"/>
    <property type="match status" value="1"/>
</dbReference>
<dbReference type="GO" id="GO:0009636">
    <property type="term" value="P:response to toxic substance"/>
    <property type="evidence" value="ECO:0007669"/>
    <property type="project" value="UniProtKB-KW"/>
</dbReference>
<keyword evidence="7" id="KW-0503">Monooxygenase</keyword>
<evidence type="ECO:0000256" key="2">
    <source>
        <dbReference type="ARBA" id="ARBA00009881"/>
    </source>
</evidence>